<accession>A0A645CQF8</accession>
<organism evidence="1">
    <name type="scientific">bioreactor metagenome</name>
    <dbReference type="NCBI Taxonomy" id="1076179"/>
    <lineage>
        <taxon>unclassified sequences</taxon>
        <taxon>metagenomes</taxon>
        <taxon>ecological metagenomes</taxon>
    </lineage>
</organism>
<protein>
    <submittedName>
        <fullName evidence="1">Uncharacterized protein</fullName>
    </submittedName>
</protein>
<sequence>MEVLSLLKSASNACPIASCSRIPEPPAPITTGISPPSGRIAPNKNDALSTASFAISSIKSSDNISNPILKLRDDDEFSVLPFSSIMHVAITDDIGRLSAASTPNELKNRTSEAESEILPITFTTRLSRAKILSFIFCK</sequence>
<comment type="caution">
    <text evidence="1">The sequence shown here is derived from an EMBL/GenBank/DDBJ whole genome shotgun (WGS) entry which is preliminary data.</text>
</comment>
<evidence type="ECO:0000313" key="1">
    <source>
        <dbReference type="EMBL" id="MPM79135.1"/>
    </source>
</evidence>
<name>A0A645CQF8_9ZZZZ</name>
<dbReference type="AlphaFoldDB" id="A0A645CQF8"/>
<dbReference type="EMBL" id="VSSQ01029139">
    <property type="protein sequence ID" value="MPM79135.1"/>
    <property type="molecule type" value="Genomic_DNA"/>
</dbReference>
<reference evidence="1" key="1">
    <citation type="submission" date="2019-08" db="EMBL/GenBank/DDBJ databases">
        <authorList>
            <person name="Kucharzyk K."/>
            <person name="Murdoch R.W."/>
            <person name="Higgins S."/>
            <person name="Loffler F."/>
        </authorList>
    </citation>
    <scope>NUCLEOTIDE SEQUENCE</scope>
</reference>
<gene>
    <name evidence="1" type="ORF">SDC9_126166</name>
</gene>
<proteinExistence type="predicted"/>